<dbReference type="Proteomes" id="UP000325315">
    <property type="component" value="Unassembled WGS sequence"/>
</dbReference>
<dbReference type="GO" id="GO:0006508">
    <property type="term" value="P:proteolysis"/>
    <property type="evidence" value="ECO:0007669"/>
    <property type="project" value="InterPro"/>
</dbReference>
<protein>
    <submittedName>
        <fullName evidence="2">Serine carboxypeptidase II-3</fullName>
    </submittedName>
</protein>
<evidence type="ECO:0000313" key="2">
    <source>
        <dbReference type="EMBL" id="KAA3484644.1"/>
    </source>
</evidence>
<dbReference type="InterPro" id="IPR029058">
    <property type="entry name" value="AB_hydrolase_fold"/>
</dbReference>
<accession>A0A5B6WU98</accession>
<dbReference type="AlphaFoldDB" id="A0A5B6WU98"/>
<dbReference type="Gene3D" id="3.40.50.1820">
    <property type="entry name" value="alpha/beta hydrolase"/>
    <property type="match status" value="1"/>
</dbReference>
<keyword evidence="2" id="KW-0121">Carboxypeptidase</keyword>
<reference evidence="3" key="1">
    <citation type="journal article" date="2019" name="Plant Biotechnol. J.">
        <title>Genome sequencing of the Australian wild diploid species Gossypium australe highlights disease resistance and delayed gland morphogenesis.</title>
        <authorList>
            <person name="Cai Y."/>
            <person name="Cai X."/>
            <person name="Wang Q."/>
            <person name="Wang P."/>
            <person name="Zhang Y."/>
            <person name="Cai C."/>
            <person name="Xu Y."/>
            <person name="Wang K."/>
            <person name="Zhou Z."/>
            <person name="Wang C."/>
            <person name="Geng S."/>
            <person name="Li B."/>
            <person name="Dong Q."/>
            <person name="Hou Y."/>
            <person name="Wang H."/>
            <person name="Ai P."/>
            <person name="Liu Z."/>
            <person name="Yi F."/>
            <person name="Sun M."/>
            <person name="An G."/>
            <person name="Cheng J."/>
            <person name="Zhang Y."/>
            <person name="Shi Q."/>
            <person name="Xie Y."/>
            <person name="Shi X."/>
            <person name="Chang Y."/>
            <person name="Huang F."/>
            <person name="Chen Y."/>
            <person name="Hong S."/>
            <person name="Mi L."/>
            <person name="Sun Q."/>
            <person name="Zhang L."/>
            <person name="Zhou B."/>
            <person name="Peng R."/>
            <person name="Zhang X."/>
            <person name="Liu F."/>
        </authorList>
    </citation>
    <scope>NUCLEOTIDE SEQUENCE [LARGE SCALE GENOMIC DNA]</scope>
    <source>
        <strain evidence="3">cv. PA1801</strain>
    </source>
</reference>
<dbReference type="GO" id="GO:0004185">
    <property type="term" value="F:serine-type carboxypeptidase activity"/>
    <property type="evidence" value="ECO:0007669"/>
    <property type="project" value="InterPro"/>
</dbReference>
<dbReference type="Pfam" id="PF00450">
    <property type="entry name" value="Peptidase_S10"/>
    <property type="match status" value="1"/>
</dbReference>
<evidence type="ECO:0000256" key="1">
    <source>
        <dbReference type="ARBA" id="ARBA00009431"/>
    </source>
</evidence>
<sequence>MMELDPFGVEKDGKTLHRNEYAWNKESPARVGFSYSNRTSDYKSSGDELPKIPIPFLFTGSKEFLNTKPGNFSWQERVMQAIMYPSLLTLSSKIINTPIEL</sequence>
<organism evidence="2 3">
    <name type="scientific">Gossypium australe</name>
    <dbReference type="NCBI Taxonomy" id="47621"/>
    <lineage>
        <taxon>Eukaryota</taxon>
        <taxon>Viridiplantae</taxon>
        <taxon>Streptophyta</taxon>
        <taxon>Embryophyta</taxon>
        <taxon>Tracheophyta</taxon>
        <taxon>Spermatophyta</taxon>
        <taxon>Magnoliopsida</taxon>
        <taxon>eudicotyledons</taxon>
        <taxon>Gunneridae</taxon>
        <taxon>Pentapetalae</taxon>
        <taxon>rosids</taxon>
        <taxon>malvids</taxon>
        <taxon>Malvales</taxon>
        <taxon>Malvaceae</taxon>
        <taxon>Malvoideae</taxon>
        <taxon>Gossypium</taxon>
    </lineage>
</organism>
<gene>
    <name evidence="2" type="ORF">EPI10_006717</name>
</gene>
<comment type="caution">
    <text evidence="2">The sequence shown here is derived from an EMBL/GenBank/DDBJ whole genome shotgun (WGS) entry which is preliminary data.</text>
</comment>
<proteinExistence type="inferred from homology"/>
<dbReference type="EMBL" id="SMMG02000002">
    <property type="protein sequence ID" value="KAA3484644.1"/>
    <property type="molecule type" value="Genomic_DNA"/>
</dbReference>
<dbReference type="SUPFAM" id="SSF53474">
    <property type="entry name" value="alpha/beta-Hydrolases"/>
    <property type="match status" value="1"/>
</dbReference>
<keyword evidence="2" id="KW-0378">Hydrolase</keyword>
<evidence type="ECO:0000313" key="3">
    <source>
        <dbReference type="Proteomes" id="UP000325315"/>
    </source>
</evidence>
<comment type="similarity">
    <text evidence="1">Belongs to the peptidase S10 family.</text>
</comment>
<dbReference type="OrthoDB" id="443318at2759"/>
<dbReference type="InterPro" id="IPR001563">
    <property type="entry name" value="Peptidase_S10"/>
</dbReference>
<keyword evidence="2" id="KW-0645">Protease</keyword>
<name>A0A5B6WU98_9ROSI</name>
<keyword evidence="3" id="KW-1185">Reference proteome</keyword>